<evidence type="ECO:0000256" key="3">
    <source>
        <dbReference type="ARBA" id="ARBA00023237"/>
    </source>
</evidence>
<dbReference type="Gene3D" id="2.170.130.10">
    <property type="entry name" value="TonB-dependent receptor, plug domain"/>
    <property type="match status" value="1"/>
</dbReference>
<dbReference type="AlphaFoldDB" id="A0AA37SPQ8"/>
<dbReference type="SUPFAM" id="SSF49464">
    <property type="entry name" value="Carboxypeptidase regulatory domain-like"/>
    <property type="match status" value="1"/>
</dbReference>
<name>A0AA37SPQ8_9BACT</name>
<evidence type="ECO:0000256" key="1">
    <source>
        <dbReference type="ARBA" id="ARBA00004442"/>
    </source>
</evidence>
<dbReference type="Pfam" id="PF00593">
    <property type="entry name" value="TonB_dep_Rec_b-barrel"/>
    <property type="match status" value="1"/>
</dbReference>
<dbReference type="Gene3D" id="2.40.170.20">
    <property type="entry name" value="TonB-dependent receptor, beta-barrel domain"/>
    <property type="match status" value="1"/>
</dbReference>
<comment type="subcellular location">
    <subcellularLocation>
        <location evidence="1 4">Cell outer membrane</location>
    </subcellularLocation>
</comment>
<evidence type="ECO:0000313" key="8">
    <source>
        <dbReference type="Proteomes" id="UP001156666"/>
    </source>
</evidence>
<reference evidence="7" key="1">
    <citation type="journal article" date="2014" name="Int. J. Syst. Evol. Microbiol.">
        <title>Complete genome sequence of Corynebacterium casei LMG S-19264T (=DSM 44701T), isolated from a smear-ripened cheese.</title>
        <authorList>
            <consortium name="US DOE Joint Genome Institute (JGI-PGF)"/>
            <person name="Walter F."/>
            <person name="Albersmeier A."/>
            <person name="Kalinowski J."/>
            <person name="Ruckert C."/>
        </authorList>
    </citation>
    <scope>NUCLEOTIDE SEQUENCE</scope>
    <source>
        <strain evidence="7">NBRC 108769</strain>
    </source>
</reference>
<dbReference type="InterPro" id="IPR037066">
    <property type="entry name" value="Plug_dom_sf"/>
</dbReference>
<dbReference type="EMBL" id="BSOH01000014">
    <property type="protein sequence ID" value="GLR17897.1"/>
    <property type="molecule type" value="Genomic_DNA"/>
</dbReference>
<dbReference type="Proteomes" id="UP001156666">
    <property type="component" value="Unassembled WGS sequence"/>
</dbReference>
<keyword evidence="4" id="KW-0798">TonB box</keyword>
<dbReference type="InterPro" id="IPR012910">
    <property type="entry name" value="Plug_dom"/>
</dbReference>
<dbReference type="Pfam" id="PF13715">
    <property type="entry name" value="CarbopepD_reg_2"/>
    <property type="match status" value="1"/>
</dbReference>
<dbReference type="InterPro" id="IPR000531">
    <property type="entry name" value="Beta-barrel_TonB"/>
</dbReference>
<dbReference type="SUPFAM" id="SSF56935">
    <property type="entry name" value="Porins"/>
    <property type="match status" value="1"/>
</dbReference>
<dbReference type="InterPro" id="IPR008969">
    <property type="entry name" value="CarboxyPept-like_regulatory"/>
</dbReference>
<evidence type="ECO:0000256" key="2">
    <source>
        <dbReference type="ARBA" id="ARBA00023136"/>
    </source>
</evidence>
<dbReference type="InterPro" id="IPR036942">
    <property type="entry name" value="Beta-barrel_TonB_sf"/>
</dbReference>
<dbReference type="RefSeq" id="WP_284284326.1">
    <property type="nucleotide sequence ID" value="NZ_BSOH01000014.1"/>
</dbReference>
<dbReference type="Gene3D" id="2.60.40.1120">
    <property type="entry name" value="Carboxypeptidase-like, regulatory domain"/>
    <property type="match status" value="1"/>
</dbReference>
<gene>
    <name evidence="7" type="ORF">GCM10007940_25120</name>
</gene>
<accession>A0AA37SPQ8</accession>
<dbReference type="PANTHER" id="PTHR40980">
    <property type="entry name" value="PLUG DOMAIN-CONTAINING PROTEIN"/>
    <property type="match status" value="1"/>
</dbReference>
<dbReference type="InterPro" id="IPR010104">
    <property type="entry name" value="TonB_rcpt_bac"/>
</dbReference>
<evidence type="ECO:0000313" key="7">
    <source>
        <dbReference type="EMBL" id="GLR17897.1"/>
    </source>
</evidence>
<protein>
    <submittedName>
        <fullName evidence="7">TonB-dependent receptor</fullName>
    </submittedName>
</protein>
<comment type="similarity">
    <text evidence="4">Belongs to the TonB-dependent receptor family.</text>
</comment>
<dbReference type="GO" id="GO:0009279">
    <property type="term" value="C:cell outer membrane"/>
    <property type="evidence" value="ECO:0007669"/>
    <property type="project" value="UniProtKB-SubCell"/>
</dbReference>
<evidence type="ECO:0000256" key="4">
    <source>
        <dbReference type="RuleBase" id="RU003357"/>
    </source>
</evidence>
<organism evidence="7 8">
    <name type="scientific">Portibacter lacus</name>
    <dbReference type="NCBI Taxonomy" id="1099794"/>
    <lineage>
        <taxon>Bacteria</taxon>
        <taxon>Pseudomonadati</taxon>
        <taxon>Bacteroidota</taxon>
        <taxon>Saprospiria</taxon>
        <taxon>Saprospirales</taxon>
        <taxon>Haliscomenobacteraceae</taxon>
        <taxon>Portibacter</taxon>
    </lineage>
</organism>
<proteinExistence type="inferred from homology"/>
<keyword evidence="3" id="KW-0998">Cell outer membrane</keyword>
<dbReference type="NCBIfam" id="TIGR01782">
    <property type="entry name" value="TonB-Xanth-Caul"/>
    <property type="match status" value="1"/>
</dbReference>
<evidence type="ECO:0000259" key="6">
    <source>
        <dbReference type="Pfam" id="PF07715"/>
    </source>
</evidence>
<dbReference type="PANTHER" id="PTHR40980:SF4">
    <property type="entry name" value="TONB-DEPENDENT RECEPTOR-LIKE BETA-BARREL DOMAIN-CONTAINING PROTEIN"/>
    <property type="match status" value="1"/>
</dbReference>
<reference evidence="7" key="2">
    <citation type="submission" date="2023-01" db="EMBL/GenBank/DDBJ databases">
        <title>Draft genome sequence of Portibacter lacus strain NBRC 108769.</title>
        <authorList>
            <person name="Sun Q."/>
            <person name="Mori K."/>
        </authorList>
    </citation>
    <scope>NUCLEOTIDE SEQUENCE</scope>
    <source>
        <strain evidence="7">NBRC 108769</strain>
    </source>
</reference>
<sequence length="995" mass="110380">MTTVVSQLFKSIAPVFCLTFTILFLGVNSTIAQSSGNISGKVIDKSSGDELPFANVYLEGTSFGAATDAEGKYILYQIPAGDYNLITAYIGYKEISMPVSVTAGGDVTLNIELDYAGVEGDVVVVTAQASGQMGAINQQLNSNTIKNVVSADKIKDVPDGNAAESVSRLPGMSLVRSGGEGQKVAVRGISPKYNVMMVNGVRMQSTDRNDRSVDLNMIAPNILSGIEVTKALTADMDADAVGGTVNLKIGKAAEGLQGNFSMQNGYGSLADTYGNYRATGFLSNRFFNNKFGVQVSGFLDNFNRNSDVLSVGYALNEEAVLEGGFIPVDLARVSISDRVTQRQRLGGSLVFDYQFKNGSIIMNNFVSNLAQQQTVQQNSLALVGNQWSAYASVGEQNNTVISNAIQGQFDFSIFSLDFSVSNSISNQNVPGDLQMNVGIAQAESGFTTPSLEDPTKATPSELLNAAVIIEGPNAKRIQRFTTLQRDVSEQAQEAMLNLNVPFSFSKTISGKLKFGGKYVRNFRDNDETLNFSQPDRNFVGEQFVVALKDSLWTDLGLDNVDRNLGIRASLFEQPDYDIGDFLSGDEGINSFFYKADIGKMQRYEELAKNNASYEEDIKGSTQYDYDYERGLFAFYTMAEVNIGKYVTLFPGIRYENFNFNYNSAFTERFGPNPVDFRNEPLSDDKIKGANWFPQLHLRVKPTDWLDIRFASTKSIIYPDYRAISPYMYYDSYSGPSLDLGNTSLQPAIAQNYDIYASIFQNKLGLITAGYFYKEIDNLIVSSTFRTKDPETINNRFDLIQTQQTTVNTWINLDATSTVSGVELDWQTNFWYLPSFLKGIVVSINYTKITSSTSYPFQTSVKQGTGPFAKTVFVDSTRTGRMPNQPDDIFNFTLGYDIGGFSARLSYVYTDNVLVEVNRTYDELDSYTAAYKRWDFTAYQKLPWLNGQLQLYLNVNNITNTADRSFTSTLQKLSSLEYYGRTMDLGLRYKFAKTKE</sequence>
<dbReference type="Pfam" id="PF07715">
    <property type="entry name" value="Plug"/>
    <property type="match status" value="1"/>
</dbReference>
<keyword evidence="8" id="KW-1185">Reference proteome</keyword>
<keyword evidence="7" id="KW-0675">Receptor</keyword>
<feature type="domain" description="TonB-dependent receptor-like beta-barrel" evidence="5">
    <location>
        <begin position="480"/>
        <end position="957"/>
    </location>
</feature>
<comment type="caution">
    <text evidence="7">The sequence shown here is derived from an EMBL/GenBank/DDBJ whole genome shotgun (WGS) entry which is preliminary data.</text>
</comment>
<keyword evidence="2 4" id="KW-0472">Membrane</keyword>
<feature type="domain" description="TonB-dependent receptor plug" evidence="6">
    <location>
        <begin position="144"/>
        <end position="244"/>
    </location>
</feature>
<evidence type="ECO:0000259" key="5">
    <source>
        <dbReference type="Pfam" id="PF00593"/>
    </source>
</evidence>